<evidence type="ECO:0000256" key="1">
    <source>
        <dbReference type="ARBA" id="ARBA00004613"/>
    </source>
</evidence>
<dbReference type="GO" id="GO:0005576">
    <property type="term" value="C:extracellular region"/>
    <property type="evidence" value="ECO:0007669"/>
    <property type="project" value="UniProtKB-SubCell"/>
</dbReference>
<sequence>METCRQNFAELVTMQSEEEYQQFLSYIKLYEGVYWIGLQFNSININNTWEWVNGNPTTYSHWDVPPTGIITVGGNDPGKKCVFPFYYEGYRYIGCTTVNNNNIPWCATTTDYPKDMKWGNCPFTGIVTVGGNHPGKECVFPFSYDMQMYFKCTTINNNHIPWCAITILYWTMGIP</sequence>
<evidence type="ECO:0000256" key="6">
    <source>
        <dbReference type="PROSITE-ProRule" id="PRU00479"/>
    </source>
</evidence>
<name>A0A662YLU6_ACIRT</name>
<dbReference type="CDD" id="cd00062">
    <property type="entry name" value="FN2"/>
    <property type="match status" value="1"/>
</dbReference>
<feature type="domain" description="C-type lectin" evidence="7">
    <location>
        <begin position="1"/>
        <end position="95"/>
    </location>
</feature>
<protein>
    <submittedName>
        <fullName evidence="9">72 kDa type IV collagenase</fullName>
    </submittedName>
</protein>
<comment type="caution">
    <text evidence="6">Lacks conserved residue(s) required for the propagation of feature annotation.</text>
</comment>
<dbReference type="EMBL" id="SCEB01001342">
    <property type="protein sequence ID" value="RXM96943.1"/>
    <property type="molecule type" value="Genomic_DNA"/>
</dbReference>
<evidence type="ECO:0000313" key="9">
    <source>
        <dbReference type="EMBL" id="RXM96943.1"/>
    </source>
</evidence>
<dbReference type="PROSITE" id="PS51092">
    <property type="entry name" value="FN2_2"/>
    <property type="match status" value="1"/>
</dbReference>
<evidence type="ECO:0000313" key="10">
    <source>
        <dbReference type="Proteomes" id="UP000289886"/>
    </source>
</evidence>
<evidence type="ECO:0000256" key="4">
    <source>
        <dbReference type="ARBA" id="ARBA00022737"/>
    </source>
</evidence>
<dbReference type="SMART" id="SM00059">
    <property type="entry name" value="FN2"/>
    <property type="match status" value="2"/>
</dbReference>
<organism evidence="9 10">
    <name type="scientific">Acipenser ruthenus</name>
    <name type="common">Sterlet sturgeon</name>
    <dbReference type="NCBI Taxonomy" id="7906"/>
    <lineage>
        <taxon>Eukaryota</taxon>
        <taxon>Metazoa</taxon>
        <taxon>Chordata</taxon>
        <taxon>Craniata</taxon>
        <taxon>Vertebrata</taxon>
        <taxon>Euteleostomi</taxon>
        <taxon>Actinopterygii</taxon>
        <taxon>Chondrostei</taxon>
        <taxon>Acipenseriformes</taxon>
        <taxon>Acipenseridae</taxon>
        <taxon>Acipenser</taxon>
    </lineage>
</organism>
<comment type="subcellular location">
    <subcellularLocation>
        <location evidence="1">Secreted</location>
    </subcellularLocation>
</comment>
<dbReference type="AlphaFoldDB" id="A0A662YLU6"/>
<gene>
    <name evidence="9" type="ORF">EOD39_15043</name>
</gene>
<evidence type="ECO:0000259" key="8">
    <source>
        <dbReference type="PROSITE" id="PS51092"/>
    </source>
</evidence>
<accession>A0A662YLU6</accession>
<feature type="domain" description="Fibronectin type-II" evidence="8">
    <location>
        <begin position="76"/>
        <end position="123"/>
    </location>
</feature>
<dbReference type="GO" id="GO:0048240">
    <property type="term" value="P:sperm capacitation"/>
    <property type="evidence" value="ECO:0007669"/>
    <property type="project" value="TreeGrafter"/>
</dbReference>
<dbReference type="Pfam" id="PF00059">
    <property type="entry name" value="Lectin_C"/>
    <property type="match status" value="1"/>
</dbReference>
<dbReference type="Proteomes" id="UP000289886">
    <property type="component" value="Unassembled WGS sequence"/>
</dbReference>
<dbReference type="SUPFAM" id="SSF56436">
    <property type="entry name" value="C-type lectin-like"/>
    <property type="match status" value="1"/>
</dbReference>
<dbReference type="PRINTS" id="PR00013">
    <property type="entry name" value="FNTYPEII"/>
</dbReference>
<proteinExistence type="inferred from homology"/>
<evidence type="ECO:0000256" key="5">
    <source>
        <dbReference type="ARBA" id="ARBA00023157"/>
    </source>
</evidence>
<keyword evidence="10" id="KW-1185">Reference proteome</keyword>
<dbReference type="SUPFAM" id="SSF57440">
    <property type="entry name" value="Kringle-like"/>
    <property type="match status" value="2"/>
</dbReference>
<keyword evidence="3" id="KW-0964">Secreted</keyword>
<dbReference type="Pfam" id="PF00040">
    <property type="entry name" value="fn2"/>
    <property type="match status" value="2"/>
</dbReference>
<comment type="caution">
    <text evidence="9">The sequence shown here is derived from an EMBL/GenBank/DDBJ whole genome shotgun (WGS) entry which is preliminary data.</text>
</comment>
<keyword evidence="5" id="KW-1015">Disulfide bond</keyword>
<dbReference type="InterPro" id="IPR001304">
    <property type="entry name" value="C-type_lectin-like"/>
</dbReference>
<dbReference type="InterPro" id="IPR051666">
    <property type="entry name" value="SP_Capacitation_Regulator"/>
</dbReference>
<reference evidence="9 10" key="1">
    <citation type="submission" date="2019-01" db="EMBL/GenBank/DDBJ databases">
        <title>Draft Genome and Complete Hox-Cluster Characterization of the Sterlet Sturgeon (Acipenser ruthenus).</title>
        <authorList>
            <person name="Wei Q."/>
        </authorList>
    </citation>
    <scope>NUCLEOTIDE SEQUENCE [LARGE SCALE GENOMIC DNA]</scope>
    <source>
        <strain evidence="9">WHYD16114868_AA</strain>
        <tissue evidence="9">Blood</tissue>
    </source>
</reference>
<evidence type="ECO:0000259" key="7">
    <source>
        <dbReference type="PROSITE" id="PS50041"/>
    </source>
</evidence>
<dbReference type="GO" id="GO:0008201">
    <property type="term" value="F:heparin binding"/>
    <property type="evidence" value="ECO:0007669"/>
    <property type="project" value="TreeGrafter"/>
</dbReference>
<dbReference type="PROSITE" id="PS50041">
    <property type="entry name" value="C_TYPE_LECTIN_2"/>
    <property type="match status" value="1"/>
</dbReference>
<dbReference type="CDD" id="cd00037">
    <property type="entry name" value="CLECT"/>
    <property type="match status" value="1"/>
</dbReference>
<dbReference type="GO" id="GO:0009986">
    <property type="term" value="C:cell surface"/>
    <property type="evidence" value="ECO:0007669"/>
    <property type="project" value="TreeGrafter"/>
</dbReference>
<comment type="similarity">
    <text evidence="2">Belongs to the seminal plasma protein family.</text>
</comment>
<dbReference type="InterPro" id="IPR016187">
    <property type="entry name" value="CTDL_fold"/>
</dbReference>
<dbReference type="Gene3D" id="2.10.10.10">
    <property type="entry name" value="Fibronectin, type II, collagen-binding"/>
    <property type="match status" value="2"/>
</dbReference>
<evidence type="ECO:0000256" key="2">
    <source>
        <dbReference type="ARBA" id="ARBA00010011"/>
    </source>
</evidence>
<dbReference type="InterPro" id="IPR013806">
    <property type="entry name" value="Kringle-like"/>
</dbReference>
<keyword evidence="4" id="KW-0677">Repeat</keyword>
<dbReference type="PANTHER" id="PTHR22918">
    <property type="entry name" value="SEMINAL PLASMA PROTEIN"/>
    <property type="match status" value="1"/>
</dbReference>
<dbReference type="InterPro" id="IPR036943">
    <property type="entry name" value="FN_type2_sf"/>
</dbReference>
<dbReference type="InterPro" id="IPR000562">
    <property type="entry name" value="FN_type2_dom"/>
</dbReference>
<evidence type="ECO:0000256" key="3">
    <source>
        <dbReference type="ARBA" id="ARBA00022525"/>
    </source>
</evidence>
<dbReference type="PANTHER" id="PTHR22918:SF1">
    <property type="entry name" value="FIBRONECTIN TYPE-II DOMAIN-CONTAINING PROTEIN"/>
    <property type="match status" value="1"/>
</dbReference>